<dbReference type="AlphaFoldDB" id="A0A0F8ZJM2"/>
<accession>A0A0F8ZJM2</accession>
<dbReference type="EMBL" id="LAZR01060001">
    <property type="protein sequence ID" value="KKK66609.1"/>
    <property type="molecule type" value="Genomic_DNA"/>
</dbReference>
<reference evidence="1" key="1">
    <citation type="journal article" date="2015" name="Nature">
        <title>Complex archaea that bridge the gap between prokaryotes and eukaryotes.</title>
        <authorList>
            <person name="Spang A."/>
            <person name="Saw J.H."/>
            <person name="Jorgensen S.L."/>
            <person name="Zaremba-Niedzwiedzka K."/>
            <person name="Martijn J."/>
            <person name="Lind A.E."/>
            <person name="van Eijk R."/>
            <person name="Schleper C."/>
            <person name="Guy L."/>
            <person name="Ettema T.J."/>
        </authorList>
    </citation>
    <scope>NUCLEOTIDE SEQUENCE</scope>
</reference>
<comment type="caution">
    <text evidence="1">The sequence shown here is derived from an EMBL/GenBank/DDBJ whole genome shotgun (WGS) entry which is preliminary data.</text>
</comment>
<proteinExistence type="predicted"/>
<gene>
    <name evidence="1" type="ORF">LCGC14_2962390</name>
</gene>
<sequence>MRLPFGQYRPDLPPLVNRTGLIQAKNMLPKTGGYDPLRGLSAIAGATVLTARPRGSISGIDASGSGFLYAASGDLDVEPTSKLWVQRDAGITDISKSGAYAVGPTERWSFAKFANRVYAATISEPMQHHVIGSPLTFLDVPRFSPRARHLETVGNFLMAGNIYDTLKGPLPGAIVWSAIDDALLWPKIPSDDAVQVQSDIQPLEGNGGAVQDVVAAAEIAVIFQETAIHRL</sequence>
<protein>
    <submittedName>
        <fullName evidence="1">Uncharacterized protein</fullName>
    </submittedName>
</protein>
<organism evidence="1">
    <name type="scientific">marine sediment metagenome</name>
    <dbReference type="NCBI Taxonomy" id="412755"/>
    <lineage>
        <taxon>unclassified sequences</taxon>
        <taxon>metagenomes</taxon>
        <taxon>ecological metagenomes</taxon>
    </lineage>
</organism>
<name>A0A0F8ZJM2_9ZZZZ</name>
<evidence type="ECO:0000313" key="1">
    <source>
        <dbReference type="EMBL" id="KKK66609.1"/>
    </source>
</evidence>
<feature type="non-terminal residue" evidence="1">
    <location>
        <position position="231"/>
    </location>
</feature>